<evidence type="ECO:0000256" key="8">
    <source>
        <dbReference type="RuleBase" id="RU361238"/>
    </source>
</evidence>
<keyword evidence="4" id="KW-0732">Signal</keyword>
<dbReference type="Pfam" id="PF07519">
    <property type="entry name" value="Tannase"/>
    <property type="match status" value="1"/>
</dbReference>
<keyword evidence="7" id="KW-1015">Disulfide bond</keyword>
<dbReference type="SUPFAM" id="SSF53474">
    <property type="entry name" value="alpha/beta-Hydrolases"/>
    <property type="match status" value="1"/>
</dbReference>
<evidence type="ECO:0000256" key="1">
    <source>
        <dbReference type="ARBA" id="ARBA00006249"/>
    </source>
</evidence>
<dbReference type="STRING" id="1220924.W2RQR4"/>
<evidence type="ECO:0000256" key="9">
    <source>
        <dbReference type="SAM" id="MobiDB-lite"/>
    </source>
</evidence>
<dbReference type="InterPro" id="IPR029058">
    <property type="entry name" value="AB_hydrolase_fold"/>
</dbReference>
<dbReference type="EC" id="3.1.1.-" evidence="8"/>
<keyword evidence="5 8" id="KW-0378">Hydrolase</keyword>
<keyword evidence="3" id="KW-0479">Metal-binding</keyword>
<evidence type="ECO:0000256" key="6">
    <source>
        <dbReference type="ARBA" id="ARBA00022837"/>
    </source>
</evidence>
<evidence type="ECO:0000313" key="11">
    <source>
        <dbReference type="EMBL" id="ETN38059.1"/>
    </source>
</evidence>
<evidence type="ECO:0000256" key="5">
    <source>
        <dbReference type="ARBA" id="ARBA00022801"/>
    </source>
</evidence>
<reference evidence="11 12" key="1">
    <citation type="submission" date="2013-03" db="EMBL/GenBank/DDBJ databases">
        <title>The Genome Sequence of Phialophora europaea CBS 101466.</title>
        <authorList>
            <consortium name="The Broad Institute Genomics Platform"/>
            <person name="Cuomo C."/>
            <person name="de Hoog S."/>
            <person name="Gorbushina A."/>
            <person name="Walker B."/>
            <person name="Young S.K."/>
            <person name="Zeng Q."/>
            <person name="Gargeya S."/>
            <person name="Fitzgerald M."/>
            <person name="Haas B."/>
            <person name="Abouelleil A."/>
            <person name="Allen A.W."/>
            <person name="Alvarado L."/>
            <person name="Arachchi H.M."/>
            <person name="Berlin A.M."/>
            <person name="Chapman S.B."/>
            <person name="Gainer-Dewar J."/>
            <person name="Goldberg J."/>
            <person name="Griggs A."/>
            <person name="Gujja S."/>
            <person name="Hansen M."/>
            <person name="Howarth C."/>
            <person name="Imamovic A."/>
            <person name="Ireland A."/>
            <person name="Larimer J."/>
            <person name="McCowan C."/>
            <person name="Murphy C."/>
            <person name="Pearson M."/>
            <person name="Poon T.W."/>
            <person name="Priest M."/>
            <person name="Roberts A."/>
            <person name="Saif S."/>
            <person name="Shea T."/>
            <person name="Sisk P."/>
            <person name="Sykes S."/>
            <person name="Wortman J."/>
            <person name="Nusbaum C."/>
            <person name="Birren B."/>
        </authorList>
    </citation>
    <scope>NUCLEOTIDE SEQUENCE [LARGE SCALE GENOMIC DNA]</scope>
    <source>
        <strain evidence="11 12">CBS 101466</strain>
    </source>
</reference>
<dbReference type="InterPro" id="IPR011118">
    <property type="entry name" value="Tannase/feruloyl_esterase"/>
</dbReference>
<name>W2RQR4_CYPE1</name>
<protein>
    <recommendedName>
        <fullName evidence="8">Carboxylic ester hydrolase</fullName>
        <ecNumber evidence="8">3.1.1.-</ecNumber>
    </recommendedName>
</protein>
<feature type="region of interest" description="Disordered" evidence="9">
    <location>
        <begin position="1"/>
        <end position="29"/>
    </location>
</feature>
<keyword evidence="6" id="KW-0106">Calcium</keyword>
<dbReference type="HOGENOM" id="CLU_014819_3_2_1"/>
<keyword evidence="10" id="KW-0812">Transmembrane</keyword>
<proteinExistence type="inferred from homology"/>
<dbReference type="PANTHER" id="PTHR33938">
    <property type="entry name" value="FERULOYL ESTERASE B-RELATED"/>
    <property type="match status" value="1"/>
</dbReference>
<evidence type="ECO:0000256" key="3">
    <source>
        <dbReference type="ARBA" id="ARBA00022723"/>
    </source>
</evidence>
<evidence type="ECO:0000256" key="10">
    <source>
        <dbReference type="SAM" id="Phobius"/>
    </source>
</evidence>
<keyword evidence="10" id="KW-1133">Transmembrane helix</keyword>
<keyword evidence="12" id="KW-1185">Reference proteome</keyword>
<dbReference type="InParanoid" id="W2RQR4"/>
<dbReference type="Gene3D" id="3.40.50.1820">
    <property type="entry name" value="alpha/beta hydrolase"/>
    <property type="match status" value="1"/>
</dbReference>
<dbReference type="OrthoDB" id="3039123at2759"/>
<sequence length="641" mass="70087">MSEPSSNAEHASAAKSDAPPPPATVSTDRPSGWRRRLLEILGFFVVVAVLAWNRLPDRFFKTEPLLVEGYTYCRSAHFSAQSLRKLPGIQLLGLHVAPVYNYTAPPTPERIIGSSPYFKPKIDDLSFCNVTYVYTHPGYNNRVSVQVFLPSLAAWNGRFQGAGGGGYFAGLGGWLSPPAVAAGYAVASTDGGLLSPDYPPGNPSGWATTADGLTNWNYMHVFGPLAIADMTRIGQAITRRYYELDRPNHALKSYFNGCSTGGRQGLMIAQHNPELYDGILATAPAVDYATLLPADYHAQHFMTVHDTYPQPCELEFITAAAIEECDPLDGVTDGLISRPDLCNFSPLARQNTIIPCPAAPNKTTTLSPFAARLAHEIWAGPHSLSGHRLHPGLMHETPLTPLAGTSCNYTTTPPTCHQVPWSLPPLFIQNFLLKKPLTVDPAITPVTFPQLSYTDFLNLFKQAILEYRGVISATSPDLSGFSRAPQRPKMITWHGLADQLIAANHSLDYYKSVLAHFADNRADYAEAEGEEGEEGGGGPREVSDFYRYYSVPGVYHCSMGPGPYPGSCWDSRGALDQLVKWVEDGVVPETLDAVSDIRDDVLSKGGDGRIRRPICTWPKVASWKGGKEGNWWDVEGWECVD</sequence>
<dbReference type="EMBL" id="KB822723">
    <property type="protein sequence ID" value="ETN38059.1"/>
    <property type="molecule type" value="Genomic_DNA"/>
</dbReference>
<dbReference type="RefSeq" id="XP_008720228.1">
    <property type="nucleotide sequence ID" value="XM_008722006.1"/>
</dbReference>
<dbReference type="Proteomes" id="UP000030752">
    <property type="component" value="Unassembled WGS sequence"/>
</dbReference>
<dbReference type="GO" id="GO:0030600">
    <property type="term" value="F:feruloyl esterase activity"/>
    <property type="evidence" value="ECO:0007669"/>
    <property type="project" value="UniProtKB-ARBA"/>
</dbReference>
<evidence type="ECO:0000313" key="12">
    <source>
        <dbReference type="Proteomes" id="UP000030752"/>
    </source>
</evidence>
<comment type="similarity">
    <text evidence="1 8">Belongs to the tannase family.</text>
</comment>
<evidence type="ECO:0000256" key="4">
    <source>
        <dbReference type="ARBA" id="ARBA00022729"/>
    </source>
</evidence>
<dbReference type="AlphaFoldDB" id="W2RQR4"/>
<dbReference type="PANTHER" id="PTHR33938:SF8">
    <property type="entry name" value="CARBOXYLIC ESTER HYDROLASE"/>
    <property type="match status" value="1"/>
</dbReference>
<dbReference type="eggNOG" id="ENOG502SH94">
    <property type="taxonomic scope" value="Eukaryota"/>
</dbReference>
<feature type="transmembrane region" description="Helical" evidence="10">
    <location>
        <begin position="37"/>
        <end position="55"/>
    </location>
</feature>
<keyword evidence="10" id="KW-0472">Membrane</keyword>
<keyword evidence="2" id="KW-0719">Serine esterase</keyword>
<dbReference type="GO" id="GO:0046872">
    <property type="term" value="F:metal ion binding"/>
    <property type="evidence" value="ECO:0007669"/>
    <property type="project" value="UniProtKB-KW"/>
</dbReference>
<gene>
    <name evidence="11" type="ORF">HMPREF1541_07683</name>
</gene>
<accession>W2RQR4</accession>
<evidence type="ECO:0000256" key="2">
    <source>
        <dbReference type="ARBA" id="ARBA00022487"/>
    </source>
</evidence>
<evidence type="ECO:0000256" key="7">
    <source>
        <dbReference type="ARBA" id="ARBA00023157"/>
    </source>
</evidence>
<dbReference type="GeneID" id="19975022"/>
<organism evidence="11 12">
    <name type="scientific">Cyphellophora europaea (strain CBS 101466)</name>
    <name type="common">Phialophora europaea</name>
    <dbReference type="NCBI Taxonomy" id="1220924"/>
    <lineage>
        <taxon>Eukaryota</taxon>
        <taxon>Fungi</taxon>
        <taxon>Dikarya</taxon>
        <taxon>Ascomycota</taxon>
        <taxon>Pezizomycotina</taxon>
        <taxon>Eurotiomycetes</taxon>
        <taxon>Chaetothyriomycetidae</taxon>
        <taxon>Chaetothyriales</taxon>
        <taxon>Cyphellophoraceae</taxon>
        <taxon>Cyphellophora</taxon>
    </lineage>
</organism>
<dbReference type="VEuPathDB" id="FungiDB:HMPREF1541_07683"/>